<dbReference type="InterPro" id="IPR044925">
    <property type="entry name" value="His-Me_finger_sf"/>
</dbReference>
<gene>
    <name evidence="3" type="ORF">BN990_04329</name>
</gene>
<feature type="domain" description="NUMOD4" evidence="1">
    <location>
        <begin position="17"/>
        <end position="59"/>
    </location>
</feature>
<dbReference type="SUPFAM" id="SSF54060">
    <property type="entry name" value="His-Me finger endonucleases"/>
    <property type="match status" value="1"/>
</dbReference>
<dbReference type="Proteomes" id="UP000028875">
    <property type="component" value="Unassembled WGS sequence"/>
</dbReference>
<dbReference type="AlphaFoldDB" id="A0A024QIE0"/>
<dbReference type="GO" id="GO:0016788">
    <property type="term" value="F:hydrolase activity, acting on ester bonds"/>
    <property type="evidence" value="ECO:0007669"/>
    <property type="project" value="InterPro"/>
</dbReference>
<proteinExistence type="predicted"/>
<dbReference type="EMBL" id="CCDP010000003">
    <property type="protein sequence ID" value="CDQ41950.1"/>
    <property type="molecule type" value="Genomic_DNA"/>
</dbReference>
<dbReference type="InterPro" id="IPR010902">
    <property type="entry name" value="NUMOD4"/>
</dbReference>
<dbReference type="Pfam" id="PF13392">
    <property type="entry name" value="HNH_3"/>
    <property type="match status" value="1"/>
</dbReference>
<evidence type="ECO:0000313" key="4">
    <source>
        <dbReference type="Proteomes" id="UP000028875"/>
    </source>
</evidence>
<reference evidence="4" key="2">
    <citation type="submission" date="2014-05" db="EMBL/GenBank/DDBJ databases">
        <title>Draft genome sequence of Virgibacillus massiliensis Vm-5.</title>
        <authorList>
            <person name="Khelaifia S."/>
            <person name="Croce O."/>
            <person name="Lagier J.C."/>
            <person name="Raoult D."/>
        </authorList>
    </citation>
    <scope>NUCLEOTIDE SEQUENCE [LARGE SCALE GENOMIC DNA]</scope>
    <source>
        <strain evidence="4">Vm-5</strain>
    </source>
</reference>
<comment type="caution">
    <text evidence="3">The sequence shown here is derived from an EMBL/GenBank/DDBJ whole genome shotgun (WGS) entry which is preliminary data.</text>
</comment>
<dbReference type="STRING" id="1462526.BN990_04329"/>
<evidence type="ECO:0000313" key="3">
    <source>
        <dbReference type="EMBL" id="CDQ41950.1"/>
    </source>
</evidence>
<dbReference type="eggNOG" id="ENOG5033AUY">
    <property type="taxonomic scope" value="Bacteria"/>
</dbReference>
<reference evidence="3 4" key="1">
    <citation type="submission" date="2014-03" db="EMBL/GenBank/DDBJ databases">
        <authorList>
            <person name="Urmite Genomes U."/>
        </authorList>
    </citation>
    <scope>NUCLEOTIDE SEQUENCE [LARGE SCALE GENOMIC DNA]</scope>
    <source>
        <strain evidence="3 4">Vm-5</strain>
    </source>
</reference>
<dbReference type="Gene3D" id="3.90.75.20">
    <property type="match status" value="1"/>
</dbReference>
<dbReference type="Pfam" id="PF07463">
    <property type="entry name" value="NUMOD4"/>
    <property type="match status" value="1"/>
</dbReference>
<protein>
    <submittedName>
        <fullName evidence="3">NUMOD4 motif</fullName>
    </submittedName>
</protein>
<name>A0A024QIE0_9BACI</name>
<evidence type="ECO:0000259" key="2">
    <source>
        <dbReference type="Pfam" id="PF13392"/>
    </source>
</evidence>
<dbReference type="OrthoDB" id="6631788at2"/>
<keyword evidence="4" id="KW-1185">Reference proteome</keyword>
<organism evidence="3 4">
    <name type="scientific">Virgibacillus massiliensis</name>
    <dbReference type="NCBI Taxonomy" id="1462526"/>
    <lineage>
        <taxon>Bacteria</taxon>
        <taxon>Bacillati</taxon>
        <taxon>Bacillota</taxon>
        <taxon>Bacilli</taxon>
        <taxon>Bacillales</taxon>
        <taxon>Bacillaceae</taxon>
        <taxon>Virgibacillus</taxon>
    </lineage>
</organism>
<dbReference type="RefSeq" id="WP_051739374.1">
    <property type="nucleotide sequence ID" value="NZ_BNER01000008.1"/>
</dbReference>
<accession>A0A024QIE0</accession>
<feature type="domain" description="HNH nuclease" evidence="2">
    <location>
        <begin position="68"/>
        <end position="111"/>
    </location>
</feature>
<sequence>MDTQTLNKLNEITSVGKWRDVEGYPNYMVNTDGEVLNKTNGKKLTHHINNGGYKFVRLRTNGKPKQLLVHRLVAIAFIPNHDNKPIVNHKDSNRGNPKKSNLEWATHKENSEHMVDNFGSTNQTMTILMDKMGDEICIFPSKKRCLKYIYKQFRIKYGYHEDEAIVCVDIEPYTELSPISRDGRVARLFKLNF</sequence>
<evidence type="ECO:0000259" key="1">
    <source>
        <dbReference type="Pfam" id="PF07463"/>
    </source>
</evidence>
<dbReference type="InterPro" id="IPR003615">
    <property type="entry name" value="HNH_nuc"/>
</dbReference>